<gene>
    <name evidence="7" type="primary">atpH</name>
    <name evidence="8" type="ORF">AVDCRST_MAG07-1393</name>
</gene>
<evidence type="ECO:0000256" key="1">
    <source>
        <dbReference type="ARBA" id="ARBA00004370"/>
    </source>
</evidence>
<dbReference type="AlphaFoldDB" id="A0A6J4LBY2"/>
<dbReference type="Gene3D" id="1.10.520.20">
    <property type="entry name" value="N-terminal domain of the delta subunit of the F1F0-ATP synthase"/>
    <property type="match status" value="1"/>
</dbReference>
<comment type="similarity">
    <text evidence="7">Belongs to the ATPase delta chain family.</text>
</comment>
<keyword evidence="6 7" id="KW-0066">ATP synthesis</keyword>
<keyword evidence="4 7" id="KW-0406">Ion transport</keyword>
<evidence type="ECO:0000256" key="4">
    <source>
        <dbReference type="ARBA" id="ARBA00023065"/>
    </source>
</evidence>
<reference evidence="8" key="1">
    <citation type="submission" date="2020-02" db="EMBL/GenBank/DDBJ databases">
        <authorList>
            <person name="Meier V. D."/>
        </authorList>
    </citation>
    <scope>NUCLEOTIDE SEQUENCE</scope>
    <source>
        <strain evidence="8">AVDCRST_MAG07</strain>
    </source>
</reference>
<dbReference type="PANTHER" id="PTHR11910">
    <property type="entry name" value="ATP SYNTHASE DELTA CHAIN"/>
    <property type="match status" value="1"/>
</dbReference>
<dbReference type="NCBIfam" id="TIGR01145">
    <property type="entry name" value="ATP_synt_delta"/>
    <property type="match status" value="1"/>
</dbReference>
<keyword evidence="3 7" id="KW-0375">Hydrogen ion transport</keyword>
<sequence length="268" mass="28751">MRGASRAALAHGVEAFEASPAETSGEVSEGLYAVAALLDREPSLRRALTDPASSPDSRRGLAQALLGRQLGAAPLAVLSGLVAQRWSSPADLRAAVEVLAADAALRAAEHDGVLDDVEDELFRFARLLEREPALRAALTDPGLPDDRKSALLRDLLGERARPQTLRLVEIAVTRSRGRSVETALDELADLAAQRRSRFVAQVRVARPLEAQQEARLAAGLERLYGRRVQLQVDVDPAVLGGISVRVGDEVLDGTVQRNLEAVRRSLTG</sequence>
<accession>A0A6J4LBY2</accession>
<evidence type="ECO:0000256" key="7">
    <source>
        <dbReference type="HAMAP-Rule" id="MF_01416"/>
    </source>
</evidence>
<keyword evidence="7" id="KW-0139">CF(1)</keyword>
<comment type="subcellular location">
    <subcellularLocation>
        <location evidence="7">Cell membrane</location>
        <topology evidence="7">Peripheral membrane protein</topology>
    </subcellularLocation>
    <subcellularLocation>
        <location evidence="1">Membrane</location>
    </subcellularLocation>
</comment>
<comment type="function">
    <text evidence="7">This protein is part of the stalk that links CF(0) to CF(1). It either transmits conformational changes from CF(0) to CF(1) or is implicated in proton conduction.</text>
</comment>
<dbReference type="NCBIfam" id="NF009967">
    <property type="entry name" value="PRK13430.1"/>
    <property type="match status" value="1"/>
</dbReference>
<dbReference type="EMBL" id="CADCUB010000073">
    <property type="protein sequence ID" value="CAA9324706.1"/>
    <property type="molecule type" value="Genomic_DNA"/>
</dbReference>
<dbReference type="InterPro" id="IPR026015">
    <property type="entry name" value="ATP_synth_OSCP/delta_N_sf"/>
</dbReference>
<name>A0A6J4LBY2_9ACTN</name>
<evidence type="ECO:0000256" key="3">
    <source>
        <dbReference type="ARBA" id="ARBA00022781"/>
    </source>
</evidence>
<dbReference type="PRINTS" id="PR00125">
    <property type="entry name" value="ATPASEDELTA"/>
</dbReference>
<dbReference type="HAMAP" id="MF_01416">
    <property type="entry name" value="ATP_synth_delta_bact"/>
    <property type="match status" value="1"/>
</dbReference>
<dbReference type="GO" id="GO:0005886">
    <property type="term" value="C:plasma membrane"/>
    <property type="evidence" value="ECO:0007669"/>
    <property type="project" value="UniProtKB-SubCell"/>
</dbReference>
<evidence type="ECO:0000256" key="5">
    <source>
        <dbReference type="ARBA" id="ARBA00023136"/>
    </source>
</evidence>
<comment type="function">
    <text evidence="7">F(1)F(0) ATP synthase produces ATP from ADP in the presence of a proton or sodium gradient. F-type ATPases consist of two structural domains, F(1) containing the extramembraneous catalytic core and F(0) containing the membrane proton channel, linked together by a central stalk and a peripheral stalk. During catalysis, ATP synthesis in the catalytic domain of F(1) is coupled via a rotary mechanism of the central stalk subunits to proton translocation.</text>
</comment>
<keyword evidence="7" id="KW-1003">Cell membrane</keyword>
<dbReference type="Pfam" id="PF00213">
    <property type="entry name" value="OSCP"/>
    <property type="match status" value="1"/>
</dbReference>
<organism evidence="8">
    <name type="scientific">uncultured Frankineae bacterium</name>
    <dbReference type="NCBI Taxonomy" id="437475"/>
    <lineage>
        <taxon>Bacteria</taxon>
        <taxon>Bacillati</taxon>
        <taxon>Actinomycetota</taxon>
        <taxon>Actinomycetes</taxon>
        <taxon>Frankiales</taxon>
        <taxon>environmental samples</taxon>
    </lineage>
</organism>
<keyword evidence="5 7" id="KW-0472">Membrane</keyword>
<evidence type="ECO:0000256" key="2">
    <source>
        <dbReference type="ARBA" id="ARBA00022448"/>
    </source>
</evidence>
<evidence type="ECO:0000256" key="6">
    <source>
        <dbReference type="ARBA" id="ARBA00023310"/>
    </source>
</evidence>
<evidence type="ECO:0000313" key="8">
    <source>
        <dbReference type="EMBL" id="CAA9324706.1"/>
    </source>
</evidence>
<keyword evidence="8" id="KW-0378">Hydrolase</keyword>
<dbReference type="GO" id="GO:0016787">
    <property type="term" value="F:hydrolase activity"/>
    <property type="evidence" value="ECO:0007669"/>
    <property type="project" value="UniProtKB-KW"/>
</dbReference>
<protein>
    <recommendedName>
        <fullName evidence="7">ATP synthase subunit delta</fullName>
    </recommendedName>
    <alternativeName>
        <fullName evidence="7">ATP synthase F(1) sector subunit delta</fullName>
    </alternativeName>
    <alternativeName>
        <fullName evidence="7">F-type ATPase subunit delta</fullName>
        <shortName evidence="7">F-ATPase subunit delta</shortName>
    </alternativeName>
</protein>
<dbReference type="GO" id="GO:0045259">
    <property type="term" value="C:proton-transporting ATP synthase complex"/>
    <property type="evidence" value="ECO:0007669"/>
    <property type="project" value="UniProtKB-KW"/>
</dbReference>
<dbReference type="SUPFAM" id="SSF47928">
    <property type="entry name" value="N-terminal domain of the delta subunit of the F1F0-ATP synthase"/>
    <property type="match status" value="1"/>
</dbReference>
<dbReference type="InterPro" id="IPR000711">
    <property type="entry name" value="ATPase_OSCP/dsu"/>
</dbReference>
<dbReference type="GO" id="GO:0046933">
    <property type="term" value="F:proton-transporting ATP synthase activity, rotational mechanism"/>
    <property type="evidence" value="ECO:0007669"/>
    <property type="project" value="UniProtKB-UniRule"/>
</dbReference>
<proteinExistence type="inferred from homology"/>
<keyword evidence="2 7" id="KW-0813">Transport</keyword>